<reference evidence="1 2" key="1">
    <citation type="submission" date="2020-08" db="EMBL/GenBank/DDBJ databases">
        <title>Genome public.</title>
        <authorList>
            <person name="Liu C."/>
            <person name="Sun Q."/>
        </authorList>
    </citation>
    <scope>NUCLEOTIDE SEQUENCE [LARGE SCALE GENOMIC DNA]</scope>
    <source>
        <strain evidence="1 2">M2</strain>
    </source>
</reference>
<evidence type="ECO:0000313" key="2">
    <source>
        <dbReference type="Proteomes" id="UP000641741"/>
    </source>
</evidence>
<keyword evidence="2" id="KW-1185">Reference proteome</keyword>
<gene>
    <name evidence="1" type="ORF">H8S02_06840</name>
</gene>
<sequence>MNNELERAQVYQILALNDEMLRSGCITRDEHDFVRHLQTDKLTRLHGRDSTHPRGTTLN</sequence>
<comment type="caution">
    <text evidence="1">The sequence shown here is derived from an EMBL/GenBank/DDBJ whole genome shotgun (WGS) entry which is preliminary data.</text>
</comment>
<accession>A0ABR7GMW7</accession>
<name>A0ABR7GMW7_9FIRM</name>
<protein>
    <recommendedName>
        <fullName evidence="3">Fur-regulated basic protein A</fullName>
    </recommendedName>
</protein>
<dbReference type="Proteomes" id="UP000641741">
    <property type="component" value="Unassembled WGS sequence"/>
</dbReference>
<proteinExistence type="predicted"/>
<evidence type="ECO:0000313" key="1">
    <source>
        <dbReference type="EMBL" id="MBC5695659.1"/>
    </source>
</evidence>
<dbReference type="EMBL" id="JACOPK010000005">
    <property type="protein sequence ID" value="MBC5695659.1"/>
    <property type="molecule type" value="Genomic_DNA"/>
</dbReference>
<dbReference type="RefSeq" id="WP_186969881.1">
    <property type="nucleotide sequence ID" value="NZ_JACOPK010000005.1"/>
</dbReference>
<organism evidence="1 2">
    <name type="scientific">Agathobaculum hominis</name>
    <dbReference type="NCBI Taxonomy" id="2763014"/>
    <lineage>
        <taxon>Bacteria</taxon>
        <taxon>Bacillati</taxon>
        <taxon>Bacillota</taxon>
        <taxon>Clostridia</taxon>
        <taxon>Eubacteriales</taxon>
        <taxon>Butyricicoccaceae</taxon>
        <taxon>Agathobaculum</taxon>
    </lineage>
</organism>
<evidence type="ECO:0008006" key="3">
    <source>
        <dbReference type="Google" id="ProtNLM"/>
    </source>
</evidence>